<dbReference type="AlphaFoldDB" id="A0A1E5W9Y5"/>
<organism evidence="1 2">
    <name type="scientific">Dichanthelium oligosanthes</name>
    <dbReference type="NCBI Taxonomy" id="888268"/>
    <lineage>
        <taxon>Eukaryota</taxon>
        <taxon>Viridiplantae</taxon>
        <taxon>Streptophyta</taxon>
        <taxon>Embryophyta</taxon>
        <taxon>Tracheophyta</taxon>
        <taxon>Spermatophyta</taxon>
        <taxon>Magnoliopsida</taxon>
        <taxon>Liliopsida</taxon>
        <taxon>Poales</taxon>
        <taxon>Poaceae</taxon>
        <taxon>PACMAD clade</taxon>
        <taxon>Panicoideae</taxon>
        <taxon>Panicodae</taxon>
        <taxon>Paniceae</taxon>
        <taxon>Dichantheliinae</taxon>
        <taxon>Dichanthelium</taxon>
    </lineage>
</organism>
<accession>A0A1E5W9Y5</accession>
<protein>
    <recommendedName>
        <fullName evidence="3">F-box domain-containing protein</fullName>
    </recommendedName>
</protein>
<dbReference type="OrthoDB" id="695426at2759"/>
<reference evidence="1 2" key="1">
    <citation type="submission" date="2016-09" db="EMBL/GenBank/DDBJ databases">
        <title>The draft genome of Dichanthelium oligosanthes: A C3 panicoid grass species.</title>
        <authorList>
            <person name="Studer A.J."/>
            <person name="Schnable J.C."/>
            <person name="Brutnell T.P."/>
        </authorList>
    </citation>
    <scope>NUCLEOTIDE SEQUENCE [LARGE SCALE GENOMIC DNA]</scope>
    <source>
        <strain evidence="2">cv. Kellogg 1175</strain>
        <tissue evidence="1">Leaf</tissue>
    </source>
</reference>
<dbReference type="SUPFAM" id="SSF81383">
    <property type="entry name" value="F-box domain"/>
    <property type="match status" value="1"/>
</dbReference>
<keyword evidence="2" id="KW-1185">Reference proteome</keyword>
<dbReference type="InterPro" id="IPR036047">
    <property type="entry name" value="F-box-like_dom_sf"/>
</dbReference>
<dbReference type="PANTHER" id="PTHR33207">
    <property type="entry name" value="F-BOX DOMAIN CONTAINING PROTEIN-RELATED"/>
    <property type="match status" value="1"/>
</dbReference>
<evidence type="ECO:0000313" key="1">
    <source>
        <dbReference type="EMBL" id="OEL34239.1"/>
    </source>
</evidence>
<dbReference type="Proteomes" id="UP000095767">
    <property type="component" value="Unassembled WGS sequence"/>
</dbReference>
<name>A0A1E5W9Y5_9POAL</name>
<evidence type="ECO:0008006" key="3">
    <source>
        <dbReference type="Google" id="ProtNLM"/>
    </source>
</evidence>
<dbReference type="EMBL" id="LWDX02015930">
    <property type="protein sequence ID" value="OEL34239.1"/>
    <property type="molecule type" value="Genomic_DNA"/>
</dbReference>
<gene>
    <name evidence="1" type="ORF">BAE44_0004741</name>
</gene>
<comment type="caution">
    <text evidence="1">The sequence shown here is derived from an EMBL/GenBank/DDBJ whole genome shotgun (WGS) entry which is preliminary data.</text>
</comment>
<sequence>MPRCSSRLLRCPAAASKVLGDDDLIGDILIRLIFPNSLVRAALVYRRWLRVASETAFLRRFYNLHPSCLLGFYVEHKGITLPKFVPMPNPPTELAAAVRRASSAVGDAYARGTSVKSILNCLNGRLLVSLHSPDCRDAVLTPIHPGRDAIILLASLHSYCTTTS</sequence>
<evidence type="ECO:0000313" key="2">
    <source>
        <dbReference type="Proteomes" id="UP000095767"/>
    </source>
</evidence>
<proteinExistence type="predicted"/>